<proteinExistence type="inferred from homology"/>
<dbReference type="RefSeq" id="WP_019469678.1">
    <property type="nucleotide sequence ID" value="NZ_BKAS01000007.1"/>
</dbReference>
<dbReference type="SUPFAM" id="SSF47336">
    <property type="entry name" value="ACP-like"/>
    <property type="match status" value="1"/>
</dbReference>
<comment type="subcellular location">
    <subcellularLocation>
        <location evidence="5">Cytoplasm</location>
    </subcellularLocation>
</comment>
<evidence type="ECO:0000259" key="6">
    <source>
        <dbReference type="PROSITE" id="PS50075"/>
    </source>
</evidence>
<sequence length="78" mass="9023">MEFKEQVLDLLAEVTENNIVKENPDIELFEEGIIDSFQTVGLLLEIQNKLDIEVSIMDFDRDEWATPNKIVTALEELK</sequence>
<keyword evidence="1 5" id="KW-0596">Phosphopantetheine</keyword>
<keyword evidence="3 5" id="KW-0597">Phosphoprotein</keyword>
<dbReference type="GO" id="GO:0036370">
    <property type="term" value="F:D-alanyl carrier activity"/>
    <property type="evidence" value="ECO:0007669"/>
    <property type="project" value="UniProtKB-UniRule"/>
</dbReference>
<organism evidence="7 8">
    <name type="scientific">Staphylococcus cohnii subsp. cohnii</name>
    <dbReference type="NCBI Taxonomy" id="74704"/>
    <lineage>
        <taxon>Bacteria</taxon>
        <taxon>Bacillati</taxon>
        <taxon>Bacillota</taxon>
        <taxon>Bacilli</taxon>
        <taxon>Bacillales</taxon>
        <taxon>Staphylococcaceae</taxon>
        <taxon>Staphylococcus</taxon>
        <taxon>Staphylococcus cohnii species complex</taxon>
    </lineage>
</organism>
<dbReference type="GO" id="GO:0005737">
    <property type="term" value="C:cytoplasm"/>
    <property type="evidence" value="ECO:0007669"/>
    <property type="project" value="UniProtKB-SubCell"/>
</dbReference>
<evidence type="ECO:0000256" key="5">
    <source>
        <dbReference type="HAMAP-Rule" id="MF_00565"/>
    </source>
</evidence>
<dbReference type="GO" id="GO:0016874">
    <property type="term" value="F:ligase activity"/>
    <property type="evidence" value="ECO:0007669"/>
    <property type="project" value="UniProtKB-KW"/>
</dbReference>
<feature type="domain" description="Carrier" evidence="6">
    <location>
        <begin position="1"/>
        <end position="78"/>
    </location>
</feature>
<keyword evidence="7" id="KW-0436">Ligase</keyword>
<dbReference type="NCBIfam" id="TIGR01688">
    <property type="entry name" value="dltC"/>
    <property type="match status" value="1"/>
</dbReference>
<dbReference type="InterPro" id="IPR009081">
    <property type="entry name" value="PP-bd_ACP"/>
</dbReference>
<keyword evidence="4 5" id="KW-0961">Cell wall biogenesis/degradation</keyword>
<dbReference type="InterPro" id="IPR003230">
    <property type="entry name" value="DltC"/>
</dbReference>
<feature type="modified residue" description="O-(pantetheine 4'-phosphoryl)serine" evidence="5">
    <location>
        <position position="36"/>
    </location>
</feature>
<dbReference type="HAMAP" id="MF_00565">
    <property type="entry name" value="DltC"/>
    <property type="match status" value="1"/>
</dbReference>
<dbReference type="Gene3D" id="1.10.1200.10">
    <property type="entry name" value="ACP-like"/>
    <property type="match status" value="1"/>
</dbReference>
<gene>
    <name evidence="5" type="primary">dltC</name>
    <name evidence="7" type="ORF">UF66_1072</name>
</gene>
<keyword evidence="2 5" id="KW-0963">Cytoplasm</keyword>
<comment type="PTM">
    <text evidence="5">4'-phosphopantetheine is transferred from CoA to a specific serine of apo-DCP.</text>
</comment>
<dbReference type="EMBL" id="LAKJ01000018">
    <property type="protein sequence ID" value="KKI63216.1"/>
    <property type="molecule type" value="Genomic_DNA"/>
</dbReference>
<evidence type="ECO:0000313" key="8">
    <source>
        <dbReference type="Proteomes" id="UP000034455"/>
    </source>
</evidence>
<comment type="function">
    <text evidence="5">Carrier protein involved in the D-alanylation of lipoteichoic acid (LTA). The loading of thioester-linked D-alanine onto DltC is catalyzed by D-alanine--D-alanyl carrier protein ligase DltA. The DltC-carried D-alanyl group is further transferred to cell membrane phosphatidylglycerol (PG) by forming an ester bond, probably catalyzed by DltD. D-alanylation of LTA plays an important role in modulating the properties of the cell wall in Gram-positive bacteria, influencing the net charge of the cell wall.</text>
</comment>
<comment type="pathway">
    <text evidence="5">Cell wall biogenesis; lipoteichoic acid biosynthesis.</text>
</comment>
<name>A0A0M2NU02_STACC</name>
<comment type="caution">
    <text evidence="7">The sequence shown here is derived from an EMBL/GenBank/DDBJ whole genome shotgun (WGS) entry which is preliminary data.</text>
</comment>
<evidence type="ECO:0000256" key="3">
    <source>
        <dbReference type="ARBA" id="ARBA00022553"/>
    </source>
</evidence>
<dbReference type="PATRIC" id="fig|74704.6.peg.1102"/>
<evidence type="ECO:0000256" key="1">
    <source>
        <dbReference type="ARBA" id="ARBA00022450"/>
    </source>
</evidence>
<evidence type="ECO:0000313" key="7">
    <source>
        <dbReference type="EMBL" id="KKI63216.1"/>
    </source>
</evidence>
<reference evidence="7 8" key="1">
    <citation type="submission" date="2015-03" db="EMBL/GenBank/DDBJ databases">
        <title>Genome Assembly of Staphylococcus cohnii subsp. cohnii strain G22B2.</title>
        <authorList>
            <person name="Nair G."/>
            <person name="Kaur G."/>
            <person name="Khatri I."/>
            <person name="Singh N.K."/>
            <person name="Sathyabama S."/>
            <person name="Maurya S.K."/>
            <person name="Subramanian S."/>
            <person name="Agrewala J.N."/>
            <person name="Mayilraj S."/>
        </authorList>
    </citation>
    <scope>NUCLEOTIDE SEQUENCE [LARGE SCALE GENOMIC DNA]</scope>
    <source>
        <strain evidence="7 8">G22B2</strain>
    </source>
</reference>
<dbReference type="GO" id="GO:0071555">
    <property type="term" value="P:cell wall organization"/>
    <property type="evidence" value="ECO:0007669"/>
    <property type="project" value="UniProtKB-KW"/>
</dbReference>
<protein>
    <recommendedName>
        <fullName evidence="5">D-alanyl carrier protein</fullName>
        <shortName evidence="5">DCP</shortName>
    </recommendedName>
    <alternativeName>
        <fullName evidence="5">D-alanine--poly(phosphoribitol) ligase subunit 2</fullName>
    </alternativeName>
</protein>
<evidence type="ECO:0000256" key="2">
    <source>
        <dbReference type="ARBA" id="ARBA00022490"/>
    </source>
</evidence>
<accession>A0A0M2NU02</accession>
<dbReference type="GeneID" id="58098040"/>
<dbReference type="UniPathway" id="UPA00556"/>
<dbReference type="Pfam" id="PF00550">
    <property type="entry name" value="PP-binding"/>
    <property type="match status" value="1"/>
</dbReference>
<dbReference type="GO" id="GO:0070395">
    <property type="term" value="P:lipoteichoic acid biosynthetic process"/>
    <property type="evidence" value="ECO:0007669"/>
    <property type="project" value="UniProtKB-UniRule"/>
</dbReference>
<dbReference type="PROSITE" id="PS50075">
    <property type="entry name" value="CARRIER"/>
    <property type="match status" value="1"/>
</dbReference>
<dbReference type="AlphaFoldDB" id="A0A0M2NU02"/>
<comment type="similarity">
    <text evidence="5">Belongs to the DltC family.</text>
</comment>
<evidence type="ECO:0000256" key="4">
    <source>
        <dbReference type="ARBA" id="ARBA00023316"/>
    </source>
</evidence>
<dbReference type="Proteomes" id="UP000034455">
    <property type="component" value="Unassembled WGS sequence"/>
</dbReference>
<dbReference type="NCBIfam" id="NF003464">
    <property type="entry name" value="PRK05087.1"/>
    <property type="match status" value="1"/>
</dbReference>
<dbReference type="InterPro" id="IPR036736">
    <property type="entry name" value="ACP-like_sf"/>
</dbReference>